<feature type="region of interest" description="Disordered" evidence="1">
    <location>
        <begin position="387"/>
        <end position="495"/>
    </location>
</feature>
<accession>A0A098EMR6</accession>
<name>A0A098EMR6_9BACL</name>
<sequence length="495" mass="52142">MDNKVFGTTFLAIILSAFLFFGVANAGALAVDKWFFPVEKFGDNTYIGATDVSNMEVTEAKQLFAGRVESWKQSAQLIVTYQDATANYPLDNAQILLDETVQRAQSGSQNNFVFELSDATTQTFLAEQFPSAVFSNEEIQSVTTKLEESLHNGQAETRITISDDNLSVEREVVSSVSFNHNLQSKGAQAALAALDGFQIAPNAQFSLIGFLEEQGLQQVSDEELTEIASAIYGVVLQSNFIIDERSIGTKMPAAIPLGQEAAINRALNVDFVFTNPNYSSFILNIGTNGAAIEASMTGLPFVYSYSVQIGEQEEVKPRLIKQYSAFVSNGSTVKEPGADGVRLNVSRLILAQGEELEIEPISTDFYPPTHRIEVYPLTSTEVVPEGGEIIDPATGEVTTPGSTDSTPGDTVDPSTGTDGTGSSSGDTGIDGSGSSTDGSQTGGNGAASGSENNNSGTGNTGNSNNAGGSENNNSTGAGNNGSAPTYDKGGNIINP</sequence>
<dbReference type="OrthoDB" id="2691125at2"/>
<feature type="compositionally biased region" description="Polar residues" evidence="1">
    <location>
        <begin position="396"/>
        <end position="405"/>
    </location>
</feature>
<reference evidence="2 3" key="1">
    <citation type="submission" date="2014-09" db="EMBL/GenBank/DDBJ databases">
        <authorList>
            <person name="Urmite Genomes Urmite Genomes"/>
        </authorList>
    </citation>
    <scope>NUCLEOTIDE SEQUENCE [LARGE SCALE GENOMIC DNA]</scope>
    <source>
        <strain evidence="2 3">ES2</strain>
    </source>
</reference>
<feature type="compositionally biased region" description="Low complexity" evidence="1">
    <location>
        <begin position="406"/>
        <end position="439"/>
    </location>
</feature>
<evidence type="ECO:0000256" key="1">
    <source>
        <dbReference type="SAM" id="MobiDB-lite"/>
    </source>
</evidence>
<gene>
    <name evidence="2" type="ORF">BN1080_02030</name>
</gene>
<proteinExistence type="predicted"/>
<protein>
    <submittedName>
        <fullName evidence="2">VanW like protein</fullName>
    </submittedName>
</protein>
<dbReference type="STRING" id="1499687.BN1080_02030"/>
<dbReference type="Proteomes" id="UP000043699">
    <property type="component" value="Unassembled WGS sequence"/>
</dbReference>
<keyword evidence="3" id="KW-1185">Reference proteome</keyword>
<evidence type="ECO:0000313" key="3">
    <source>
        <dbReference type="Proteomes" id="UP000043699"/>
    </source>
</evidence>
<dbReference type="EMBL" id="CCXS01000001">
    <property type="protein sequence ID" value="CEG23087.1"/>
    <property type="molecule type" value="Genomic_DNA"/>
</dbReference>
<evidence type="ECO:0000313" key="2">
    <source>
        <dbReference type="EMBL" id="CEG23087.1"/>
    </source>
</evidence>
<dbReference type="RefSeq" id="WP_052651877.1">
    <property type="nucleotide sequence ID" value="NZ_CCXS01000001.1"/>
</dbReference>
<feature type="compositionally biased region" description="Low complexity" evidence="1">
    <location>
        <begin position="447"/>
        <end position="483"/>
    </location>
</feature>
<dbReference type="AlphaFoldDB" id="A0A098EMR6"/>
<organism evidence="2 3">
    <name type="scientific">Planococcus massiliensis</name>
    <dbReference type="NCBI Taxonomy" id="1499687"/>
    <lineage>
        <taxon>Bacteria</taxon>
        <taxon>Bacillati</taxon>
        <taxon>Bacillota</taxon>
        <taxon>Bacilli</taxon>
        <taxon>Bacillales</taxon>
        <taxon>Caryophanaceae</taxon>
        <taxon>Planococcus</taxon>
    </lineage>
</organism>